<protein>
    <submittedName>
        <fullName evidence="1">Uncharacterized protein</fullName>
    </submittedName>
</protein>
<dbReference type="EMBL" id="PGCI01000146">
    <property type="protein sequence ID" value="PLW37219.1"/>
    <property type="molecule type" value="Genomic_DNA"/>
</dbReference>
<name>A0A2N5S2C8_9BASI</name>
<organism evidence="1 3">
    <name type="scientific">Puccinia coronata f. sp. avenae</name>
    <dbReference type="NCBI Taxonomy" id="200324"/>
    <lineage>
        <taxon>Eukaryota</taxon>
        <taxon>Fungi</taxon>
        <taxon>Dikarya</taxon>
        <taxon>Basidiomycota</taxon>
        <taxon>Pucciniomycotina</taxon>
        <taxon>Pucciniomycetes</taxon>
        <taxon>Pucciniales</taxon>
        <taxon>Pucciniaceae</taxon>
        <taxon>Puccinia</taxon>
    </lineage>
</organism>
<sequence>MLRLAHQAGHGLLGKQVSALLTKQVTPHLVSSSRSAHQAGHGLLGEQAANYSPSRASMAYSVSGPQSDHQAGHGLLGQQAVTCLGGLLTKWAVARLASRPWPHSRP</sequence>
<reference evidence="1 3" key="1">
    <citation type="submission" date="2017-11" db="EMBL/GenBank/DDBJ databases">
        <title>De novo assembly and phasing of dikaryotic genomes from two isolates of Puccinia coronata f. sp. avenae, the causal agent of oat crown rust.</title>
        <authorList>
            <person name="Miller M.E."/>
            <person name="Zhang Y."/>
            <person name="Omidvar V."/>
            <person name="Sperschneider J."/>
            <person name="Schwessinger B."/>
            <person name="Raley C."/>
            <person name="Palmer J.M."/>
            <person name="Garnica D."/>
            <person name="Upadhyaya N."/>
            <person name="Rathjen J."/>
            <person name="Taylor J.M."/>
            <person name="Park R.F."/>
            <person name="Dodds P.N."/>
            <person name="Hirsch C.D."/>
            <person name="Kianian S.F."/>
            <person name="Figueroa M."/>
        </authorList>
    </citation>
    <scope>NUCLEOTIDE SEQUENCE [LARGE SCALE GENOMIC DNA]</scope>
    <source>
        <strain evidence="1">12SD80</strain>
    </source>
</reference>
<proteinExistence type="predicted"/>
<gene>
    <name evidence="2" type="ORF">PCASD_15356</name>
    <name evidence="1" type="ORF">PCASD_26412</name>
</gene>
<dbReference type="EMBL" id="PGCI01001135">
    <property type="protein sequence ID" value="PLW07386.1"/>
    <property type="molecule type" value="Genomic_DNA"/>
</dbReference>
<dbReference type="Proteomes" id="UP000235392">
    <property type="component" value="Unassembled WGS sequence"/>
</dbReference>
<evidence type="ECO:0000313" key="1">
    <source>
        <dbReference type="EMBL" id="PLW07386.1"/>
    </source>
</evidence>
<evidence type="ECO:0000313" key="2">
    <source>
        <dbReference type="EMBL" id="PLW37219.1"/>
    </source>
</evidence>
<comment type="caution">
    <text evidence="1">The sequence shown here is derived from an EMBL/GenBank/DDBJ whole genome shotgun (WGS) entry which is preliminary data.</text>
</comment>
<accession>A0A2N5S2C8</accession>
<evidence type="ECO:0000313" key="3">
    <source>
        <dbReference type="Proteomes" id="UP000235392"/>
    </source>
</evidence>
<dbReference type="AlphaFoldDB" id="A0A2N5S2C8"/>